<feature type="region of interest" description="Disordered" evidence="1">
    <location>
        <begin position="89"/>
        <end position="130"/>
    </location>
</feature>
<dbReference type="AlphaFoldDB" id="A0A2Z7B8A8"/>
<keyword evidence="3" id="KW-1185">Reference proteome</keyword>
<proteinExistence type="predicted"/>
<sequence>MVYQPEKSSVRDHRGPSANITARWYSDTTTQSVTTPMIALDLSGTTNQSAGHDVALNQVINQSGNQAQDISPAMKSSRPKENRFLLDSATTTGSSWATNSKAATTQENQSFKNHEATRTRQPLRDPLPDDVPRFLLTQAKRRRTASRMKQISALTAAHAHPDLNNAHNNDQLSNVDQHVAPSAPILTSVFARYTVPLTRVDICVTNQNDDVPRFLLTQAKRRRTASRMKQISALTAAHAHPDLKNAHNNDQLSHVDQHVAPSAPILTSAFARYTVPLTRVDI</sequence>
<reference evidence="2 3" key="1">
    <citation type="journal article" date="2015" name="Proc. Natl. Acad. Sci. U.S.A.">
        <title>The resurrection genome of Boea hygrometrica: A blueprint for survival of dehydration.</title>
        <authorList>
            <person name="Xiao L."/>
            <person name="Yang G."/>
            <person name="Zhang L."/>
            <person name="Yang X."/>
            <person name="Zhao S."/>
            <person name="Ji Z."/>
            <person name="Zhou Q."/>
            <person name="Hu M."/>
            <person name="Wang Y."/>
            <person name="Chen M."/>
            <person name="Xu Y."/>
            <person name="Jin H."/>
            <person name="Xiao X."/>
            <person name="Hu G."/>
            <person name="Bao F."/>
            <person name="Hu Y."/>
            <person name="Wan P."/>
            <person name="Li L."/>
            <person name="Deng X."/>
            <person name="Kuang T."/>
            <person name="Xiang C."/>
            <person name="Zhu J.K."/>
            <person name="Oliver M.J."/>
            <person name="He Y."/>
        </authorList>
    </citation>
    <scope>NUCLEOTIDE SEQUENCE [LARGE SCALE GENOMIC DNA]</scope>
    <source>
        <strain evidence="3">cv. XS01</strain>
    </source>
</reference>
<feature type="compositionally biased region" description="Polar residues" evidence="1">
    <location>
        <begin position="89"/>
        <end position="111"/>
    </location>
</feature>
<gene>
    <name evidence="2" type="ORF">F511_39922</name>
</gene>
<evidence type="ECO:0000256" key="1">
    <source>
        <dbReference type="SAM" id="MobiDB-lite"/>
    </source>
</evidence>
<dbReference type="Proteomes" id="UP000250235">
    <property type="component" value="Unassembled WGS sequence"/>
</dbReference>
<dbReference type="EMBL" id="KV008341">
    <property type="protein sequence ID" value="KZV30266.1"/>
    <property type="molecule type" value="Genomic_DNA"/>
</dbReference>
<protein>
    <submittedName>
        <fullName evidence="2">Uncharacterized protein</fullName>
    </submittedName>
</protein>
<evidence type="ECO:0000313" key="3">
    <source>
        <dbReference type="Proteomes" id="UP000250235"/>
    </source>
</evidence>
<organism evidence="2 3">
    <name type="scientific">Dorcoceras hygrometricum</name>
    <dbReference type="NCBI Taxonomy" id="472368"/>
    <lineage>
        <taxon>Eukaryota</taxon>
        <taxon>Viridiplantae</taxon>
        <taxon>Streptophyta</taxon>
        <taxon>Embryophyta</taxon>
        <taxon>Tracheophyta</taxon>
        <taxon>Spermatophyta</taxon>
        <taxon>Magnoliopsida</taxon>
        <taxon>eudicotyledons</taxon>
        <taxon>Gunneridae</taxon>
        <taxon>Pentapetalae</taxon>
        <taxon>asterids</taxon>
        <taxon>lamiids</taxon>
        <taxon>Lamiales</taxon>
        <taxon>Gesneriaceae</taxon>
        <taxon>Didymocarpoideae</taxon>
        <taxon>Trichosporeae</taxon>
        <taxon>Loxocarpinae</taxon>
        <taxon>Dorcoceras</taxon>
    </lineage>
</organism>
<accession>A0A2Z7B8A8</accession>
<feature type="compositionally biased region" description="Basic and acidic residues" evidence="1">
    <location>
        <begin position="112"/>
        <end position="130"/>
    </location>
</feature>
<evidence type="ECO:0000313" key="2">
    <source>
        <dbReference type="EMBL" id="KZV30266.1"/>
    </source>
</evidence>
<name>A0A2Z7B8A8_9LAMI</name>